<name>R7Z8H3_LYSSH</name>
<evidence type="ECO:0000313" key="2">
    <source>
        <dbReference type="Proteomes" id="UP000013911"/>
    </source>
</evidence>
<comment type="caution">
    <text evidence="1">The sequence shown here is derived from an EMBL/GenBank/DDBJ whole genome shotgun (WGS) entry which is preliminary data.</text>
</comment>
<dbReference type="RefSeq" id="WP_010861166.1">
    <property type="nucleotide sequence ID" value="NZ_KB933409.1"/>
</dbReference>
<protein>
    <submittedName>
        <fullName evidence="1">Uncharacterized protein</fullName>
    </submittedName>
</protein>
<accession>R7Z8H3</accession>
<organism evidence="1 2">
    <name type="scientific">Lysinibacillus sphaericus OT4b.31</name>
    <dbReference type="NCBI Taxonomy" id="1285586"/>
    <lineage>
        <taxon>Bacteria</taxon>
        <taxon>Bacillati</taxon>
        <taxon>Bacillota</taxon>
        <taxon>Bacilli</taxon>
        <taxon>Bacillales</taxon>
        <taxon>Bacillaceae</taxon>
        <taxon>Lysinibacillus</taxon>
    </lineage>
</organism>
<sequence>MKNSREKFEGLDIIQNMISSNIKYPFIITLEKQKSNYKNYQIMVIKDNEVERDNHLKKLNEIASKENHSAELANYLENNTFEGTIKEFYGTIECQLINNTIEIMIKVNDEIIKELVFGDNDYLDDYLNFLKVDLSKLVRKEIYNLK</sequence>
<dbReference type="PATRIC" id="fig|1285586.5.peg.4448"/>
<dbReference type="EMBL" id="AQPX01000034">
    <property type="protein sequence ID" value="EON70470.1"/>
    <property type="molecule type" value="Genomic_DNA"/>
</dbReference>
<gene>
    <name evidence="1" type="ORF">H131_21337</name>
</gene>
<dbReference type="Proteomes" id="UP000013911">
    <property type="component" value="Unassembled WGS sequence"/>
</dbReference>
<reference evidence="1 2" key="1">
    <citation type="submission" date="2013-04" db="EMBL/GenBank/DDBJ databases">
        <title>Draft genome of the heavy metal tolerant bacterium Lysinibacillus sphaericus strain OT4b.31.</title>
        <authorList>
            <person name="Pena-Montenegro T.D."/>
            <person name="Dussan J."/>
        </authorList>
    </citation>
    <scope>NUCLEOTIDE SEQUENCE [LARGE SCALE GENOMIC DNA]</scope>
    <source>
        <strain evidence="1 2">OT4b.31</strain>
    </source>
</reference>
<proteinExistence type="predicted"/>
<evidence type="ECO:0000313" key="1">
    <source>
        <dbReference type="EMBL" id="EON70470.1"/>
    </source>
</evidence>
<dbReference type="AlphaFoldDB" id="R7Z8H3"/>
<dbReference type="HOGENOM" id="CLU_1775177_0_0_9"/>